<dbReference type="InterPro" id="IPR029044">
    <property type="entry name" value="Nucleotide-diphossugar_trans"/>
</dbReference>
<dbReference type="Proteomes" id="UP000034954">
    <property type="component" value="Unassembled WGS sequence"/>
</dbReference>
<dbReference type="PATRIC" id="fig|380242.3.peg.3870"/>
<dbReference type="CDD" id="cd06433">
    <property type="entry name" value="GT_2_WfgS_like"/>
    <property type="match status" value="1"/>
</dbReference>
<comment type="caution">
    <text evidence="2">The sequence shown here is derived from an EMBL/GenBank/DDBJ whole genome shotgun (WGS) entry which is preliminary data.</text>
</comment>
<accession>A0A0M2URC7</accession>
<dbReference type="SUPFAM" id="SSF53448">
    <property type="entry name" value="Nucleotide-diphospho-sugar transferases"/>
    <property type="match status" value="1"/>
</dbReference>
<proteinExistence type="predicted"/>
<gene>
    <name evidence="2" type="ORF">BROFUL_03138</name>
</gene>
<evidence type="ECO:0000313" key="3">
    <source>
        <dbReference type="Proteomes" id="UP000034954"/>
    </source>
</evidence>
<dbReference type="PANTHER" id="PTHR22916:SF3">
    <property type="entry name" value="UDP-GLCNAC:BETAGAL BETA-1,3-N-ACETYLGLUCOSAMINYLTRANSFERASE-LIKE PROTEIN 1"/>
    <property type="match status" value="1"/>
</dbReference>
<dbReference type="Pfam" id="PF00535">
    <property type="entry name" value="Glycos_transf_2"/>
    <property type="match status" value="1"/>
</dbReference>
<keyword evidence="3" id="KW-1185">Reference proteome</keyword>
<sequence length="329" mass="37653">MNTLICLNSHYSTTRLVTKEIPNMTKDSMSKVQTQLFLPQNLHRKGEGGLRSEGYFKKSCVGKPLVTIITVALNGVNYIEKTMKSVINQTYDNVEYVVIDGGSTDGTLDIVKKYKDSITYWISEPDDGISDAFNKGISLSAGDIIGILSAGDWYETDTIAQVVSHFSTGKADIVHGMSQYWDSSAKKTHLICANHDLLHREMTVCHLTVFALRKCYTSIGLFRREFRYAMDYEWLLRAKVSGMTFLYINRCLAHSREGGISDRKWRSALWEVAQAKSIHFHGRINHLLYFVYQVIKGTVRRYLDHIGLQFITRFYHTRYSLTKKTRSID</sequence>
<feature type="domain" description="Glycosyltransferase 2-like" evidence="1">
    <location>
        <begin position="67"/>
        <end position="184"/>
    </location>
</feature>
<dbReference type="Gene3D" id="3.90.550.10">
    <property type="entry name" value="Spore Coat Polysaccharide Biosynthesis Protein SpsA, Chain A"/>
    <property type="match status" value="1"/>
</dbReference>
<evidence type="ECO:0000259" key="1">
    <source>
        <dbReference type="Pfam" id="PF00535"/>
    </source>
</evidence>
<reference evidence="2 3" key="1">
    <citation type="journal article" date="2013" name="BMC Microbiol.">
        <title>Identification of the type II cytochrome c maturation pathway in anammox bacteria by comparative genomics.</title>
        <authorList>
            <person name="Ferousi C."/>
            <person name="Speth D.R."/>
            <person name="Reimann J."/>
            <person name="Op den Camp H.J."/>
            <person name="Allen J.W."/>
            <person name="Keltjens J.T."/>
            <person name="Jetten M.S."/>
        </authorList>
    </citation>
    <scope>NUCLEOTIDE SEQUENCE [LARGE SCALE GENOMIC DNA]</scope>
    <source>
        <strain evidence="2">RU1</strain>
    </source>
</reference>
<evidence type="ECO:0000313" key="2">
    <source>
        <dbReference type="EMBL" id="KKO18185.1"/>
    </source>
</evidence>
<name>A0A0M2URC7_9BACT</name>
<dbReference type="GO" id="GO:0016758">
    <property type="term" value="F:hexosyltransferase activity"/>
    <property type="evidence" value="ECO:0007669"/>
    <property type="project" value="UniProtKB-ARBA"/>
</dbReference>
<dbReference type="PANTHER" id="PTHR22916">
    <property type="entry name" value="GLYCOSYLTRANSFERASE"/>
    <property type="match status" value="1"/>
</dbReference>
<dbReference type="EMBL" id="LAQJ01000287">
    <property type="protein sequence ID" value="KKO18185.1"/>
    <property type="molecule type" value="Genomic_DNA"/>
</dbReference>
<dbReference type="InterPro" id="IPR001173">
    <property type="entry name" value="Glyco_trans_2-like"/>
</dbReference>
<protein>
    <recommendedName>
        <fullName evidence="1">Glycosyltransferase 2-like domain-containing protein</fullName>
    </recommendedName>
</protein>
<dbReference type="AlphaFoldDB" id="A0A0M2URC7"/>
<organism evidence="2 3">
    <name type="scientific">Candidatus Brocadia fulgida</name>
    <dbReference type="NCBI Taxonomy" id="380242"/>
    <lineage>
        <taxon>Bacteria</taxon>
        <taxon>Pseudomonadati</taxon>
        <taxon>Planctomycetota</taxon>
        <taxon>Candidatus Brocadiia</taxon>
        <taxon>Candidatus Brocadiales</taxon>
        <taxon>Candidatus Brocadiaceae</taxon>
        <taxon>Candidatus Brocadia</taxon>
    </lineage>
</organism>